<feature type="region of interest" description="Disordered" evidence="1">
    <location>
        <begin position="66"/>
        <end position="90"/>
    </location>
</feature>
<evidence type="ECO:0000313" key="3">
    <source>
        <dbReference type="EMBL" id="MCA9727129.1"/>
    </source>
</evidence>
<proteinExistence type="predicted"/>
<feature type="transmembrane region" description="Helical" evidence="2">
    <location>
        <begin position="12"/>
        <end position="36"/>
    </location>
</feature>
<dbReference type="AlphaFoldDB" id="A0A956LX44"/>
<accession>A0A956LX44</accession>
<reference evidence="3" key="1">
    <citation type="submission" date="2020-04" db="EMBL/GenBank/DDBJ databases">
        <authorList>
            <person name="Zhang T."/>
        </authorList>
    </citation>
    <scope>NUCLEOTIDE SEQUENCE</scope>
    <source>
        <strain evidence="3">HKST-UBA01</strain>
    </source>
</reference>
<protein>
    <recommendedName>
        <fullName evidence="5">Exo-alpha-sialidase</fullName>
    </recommendedName>
</protein>
<keyword evidence="2" id="KW-0472">Membrane</keyword>
<keyword evidence="2" id="KW-0812">Transmembrane</keyword>
<organism evidence="3 4">
    <name type="scientific">Eiseniibacteriota bacterium</name>
    <dbReference type="NCBI Taxonomy" id="2212470"/>
    <lineage>
        <taxon>Bacteria</taxon>
        <taxon>Candidatus Eiseniibacteriota</taxon>
    </lineage>
</organism>
<feature type="region of interest" description="Disordered" evidence="1">
    <location>
        <begin position="131"/>
        <end position="153"/>
    </location>
</feature>
<reference evidence="3" key="2">
    <citation type="journal article" date="2021" name="Microbiome">
        <title>Successional dynamics and alternative stable states in a saline activated sludge microbial community over 9 years.</title>
        <authorList>
            <person name="Wang Y."/>
            <person name="Ye J."/>
            <person name="Ju F."/>
            <person name="Liu L."/>
            <person name="Boyd J.A."/>
            <person name="Deng Y."/>
            <person name="Parks D.H."/>
            <person name="Jiang X."/>
            <person name="Yin X."/>
            <person name="Woodcroft B.J."/>
            <person name="Tyson G.W."/>
            <person name="Hugenholtz P."/>
            <person name="Polz M.F."/>
            <person name="Zhang T."/>
        </authorList>
    </citation>
    <scope>NUCLEOTIDE SEQUENCE</scope>
    <source>
        <strain evidence="3">HKST-UBA01</strain>
    </source>
</reference>
<dbReference type="Proteomes" id="UP000697710">
    <property type="component" value="Unassembled WGS sequence"/>
</dbReference>
<evidence type="ECO:0000256" key="2">
    <source>
        <dbReference type="SAM" id="Phobius"/>
    </source>
</evidence>
<sequence length="153" mass="15515">MSENGVGAGFKVGVGVGVWIGIGVGIGIGVVCGAWTPCTARPIGVRPSDARATGVQPDVAAALRGAETPAPLIPPTNPRVNDPGSEPPEVTQSEVTLAWSGDRVAIGWNDGIAFQQSGPSVCGFGYSTDRGDTWVDGGEVPNSTQSRIFGNPS</sequence>
<feature type="compositionally biased region" description="Polar residues" evidence="1">
    <location>
        <begin position="141"/>
        <end position="153"/>
    </location>
</feature>
<name>A0A956LX44_UNCEI</name>
<gene>
    <name evidence="3" type="ORF">KC729_05550</name>
</gene>
<dbReference type="EMBL" id="JAGQHR010000114">
    <property type="protein sequence ID" value="MCA9727129.1"/>
    <property type="molecule type" value="Genomic_DNA"/>
</dbReference>
<evidence type="ECO:0000256" key="1">
    <source>
        <dbReference type="SAM" id="MobiDB-lite"/>
    </source>
</evidence>
<evidence type="ECO:0008006" key="5">
    <source>
        <dbReference type="Google" id="ProtNLM"/>
    </source>
</evidence>
<keyword evidence="2" id="KW-1133">Transmembrane helix</keyword>
<comment type="caution">
    <text evidence="3">The sequence shown here is derived from an EMBL/GenBank/DDBJ whole genome shotgun (WGS) entry which is preliminary data.</text>
</comment>
<feature type="non-terminal residue" evidence="3">
    <location>
        <position position="153"/>
    </location>
</feature>
<evidence type="ECO:0000313" key="4">
    <source>
        <dbReference type="Proteomes" id="UP000697710"/>
    </source>
</evidence>